<keyword evidence="6" id="KW-1185">Reference proteome</keyword>
<sequence>MSLKCLVDFGNCLTFAYPSHLLPKGFLRFRELVNGATRSDIVVYGSEIPKWFDYQSLGYSITKQLPPVWRDRNWVGFAFCAVYVNRDHSFSNFCNIQFQCASDTTKNMQYIEVKFIDLSGQFHVKKCGVRFVYEDDALEFFPIFDRFFSSNVNFNFLSEEFEKISTRWYLSYDGSDNDEAESGGKGRAKQDVLG</sequence>
<dbReference type="InterPro" id="IPR045344">
    <property type="entry name" value="C-JID"/>
</dbReference>
<dbReference type="AlphaFoldDB" id="A0A8T2WQY1"/>
<evidence type="ECO:0000313" key="5">
    <source>
        <dbReference type="EMBL" id="KAH8483170.1"/>
    </source>
</evidence>
<feature type="region of interest" description="Disordered" evidence="3">
    <location>
        <begin position="175"/>
        <end position="194"/>
    </location>
</feature>
<reference evidence="5" key="1">
    <citation type="journal article" date="2021" name="J. Hered.">
        <title>Genome Assembly of Salicaceae Populus deltoides (Eastern Cottonwood) I-69 Based on Nanopore Sequencing and Hi-C Technologies.</title>
        <authorList>
            <person name="Bai S."/>
            <person name="Wu H."/>
            <person name="Zhang J."/>
            <person name="Pan Z."/>
            <person name="Zhao W."/>
            <person name="Li Z."/>
            <person name="Tong C."/>
        </authorList>
    </citation>
    <scope>NUCLEOTIDE SEQUENCE</scope>
    <source>
        <tissue evidence="5">Leaf</tissue>
    </source>
</reference>
<comment type="caution">
    <text evidence="5">The sequence shown here is derived from an EMBL/GenBank/DDBJ whole genome shotgun (WGS) entry which is preliminary data.</text>
</comment>
<evidence type="ECO:0000259" key="4">
    <source>
        <dbReference type="Pfam" id="PF20160"/>
    </source>
</evidence>
<evidence type="ECO:0000256" key="2">
    <source>
        <dbReference type="ARBA" id="ARBA00022737"/>
    </source>
</evidence>
<keyword evidence="1" id="KW-0433">Leucine-rich repeat</keyword>
<feature type="domain" description="C-JID" evidence="4">
    <location>
        <begin position="45"/>
        <end position="136"/>
    </location>
</feature>
<gene>
    <name evidence="5" type="ORF">H0E87_027803</name>
</gene>
<proteinExistence type="predicted"/>
<dbReference type="Proteomes" id="UP000807159">
    <property type="component" value="Chromosome 17"/>
</dbReference>
<keyword evidence="2" id="KW-0677">Repeat</keyword>
<evidence type="ECO:0000256" key="1">
    <source>
        <dbReference type="ARBA" id="ARBA00022614"/>
    </source>
</evidence>
<accession>A0A8T2WQY1</accession>
<evidence type="ECO:0000313" key="6">
    <source>
        <dbReference type="Proteomes" id="UP000807159"/>
    </source>
</evidence>
<feature type="compositionally biased region" description="Basic and acidic residues" evidence="3">
    <location>
        <begin position="182"/>
        <end position="194"/>
    </location>
</feature>
<protein>
    <recommendedName>
        <fullName evidence="4">C-JID domain-containing protein</fullName>
    </recommendedName>
</protein>
<dbReference type="EMBL" id="JACEGQ020000017">
    <property type="protein sequence ID" value="KAH8483170.1"/>
    <property type="molecule type" value="Genomic_DNA"/>
</dbReference>
<evidence type="ECO:0000256" key="3">
    <source>
        <dbReference type="SAM" id="MobiDB-lite"/>
    </source>
</evidence>
<dbReference type="Pfam" id="PF20160">
    <property type="entry name" value="C-JID"/>
    <property type="match status" value="1"/>
</dbReference>
<name>A0A8T2WQY1_POPDE</name>
<organism evidence="5 6">
    <name type="scientific">Populus deltoides</name>
    <name type="common">Eastern poplar</name>
    <name type="synonym">Eastern cottonwood</name>
    <dbReference type="NCBI Taxonomy" id="3696"/>
    <lineage>
        <taxon>Eukaryota</taxon>
        <taxon>Viridiplantae</taxon>
        <taxon>Streptophyta</taxon>
        <taxon>Embryophyta</taxon>
        <taxon>Tracheophyta</taxon>
        <taxon>Spermatophyta</taxon>
        <taxon>Magnoliopsida</taxon>
        <taxon>eudicotyledons</taxon>
        <taxon>Gunneridae</taxon>
        <taxon>Pentapetalae</taxon>
        <taxon>rosids</taxon>
        <taxon>fabids</taxon>
        <taxon>Malpighiales</taxon>
        <taxon>Salicaceae</taxon>
        <taxon>Saliceae</taxon>
        <taxon>Populus</taxon>
    </lineage>
</organism>